<dbReference type="InterPro" id="IPR015813">
    <property type="entry name" value="Pyrv/PenolPyrv_kinase-like_dom"/>
</dbReference>
<keyword evidence="3" id="KW-0120">Carbon dioxide fixation</keyword>
<reference evidence="5 6" key="1">
    <citation type="journal article" date="2011" name="J. Bacteriol.">
        <title>Complete genome sequence of the thermoacidophilic crenarchaeon Thermoproteus uzoniensis 768-20.</title>
        <authorList>
            <person name="Mardanov A.V."/>
            <person name="Gumerov V.M."/>
            <person name="Beletsky A.V."/>
            <person name="Prokofeva M.I."/>
            <person name="Bonch-Osmolovskaya E.A."/>
            <person name="Ravin N.V."/>
            <person name="Skryabin K.G."/>
        </authorList>
    </citation>
    <scope>NUCLEOTIDE SEQUENCE [LARGE SCALE GENOMIC DNA]</scope>
    <source>
        <strain evidence="5 6">768-20</strain>
    </source>
</reference>
<protein>
    <recommendedName>
        <fullName evidence="4">Phosphoenolpyruvate carboxylase</fullName>
        <ecNumber evidence="4">4.1.1.31</ecNumber>
    </recommendedName>
</protein>
<sequence length="456" mass="51041">MVPRLMCTQHPDTTVKITAGEEVDEALVAYTAYGCEEVMVDYEGKTTPFSQPKEIVMKAYAAGVKLGEKFFITPRLPNPKLEDFDRAMLALEAAVVANYFSEKYMGTQAVKWVVLPMVEDLDTVLLVSRMLRKKVQAYREETGLDLSDIEVIPLIEDAYAQLKFESLLAEIAKERGEGPVRLFLGKSDSAVKYGHIASALAIAAVLSRARKAEEMGVRILPILGMGSPPFRGALNNYMLAHLEVFQYSGYHTATIQSAVRYDVSYDDYIKVKDSILNACCVSPRKVEGVEGLIGEAAASYKALVAKYVNVLVEVARLVPSTRDRVSWKIYGRQFLTQDGAVNMPRAIVYTSAWYAMGLPPIYLDAPYVVRLAKEDKLDEVLKALPTLRKEWEYDSEFFDEEVAARYLGEEVVRTVKEAMDYMGISPRESAAYKALLRMPRSESNVIAMGKYRKFLG</sequence>
<evidence type="ECO:0000313" key="5">
    <source>
        <dbReference type="EMBL" id="AEA12427.1"/>
    </source>
</evidence>
<keyword evidence="1" id="KW-0460">Magnesium</keyword>
<dbReference type="SUPFAM" id="SSF51621">
    <property type="entry name" value="Phosphoenolpyruvate/pyruvate domain"/>
    <property type="match status" value="1"/>
</dbReference>
<evidence type="ECO:0000256" key="2">
    <source>
        <dbReference type="ARBA" id="ARBA00023239"/>
    </source>
</evidence>
<dbReference type="HOGENOM" id="CLU_517433_0_0_2"/>
<dbReference type="GeneID" id="10360476"/>
<dbReference type="KEGG" id="tuz:TUZN_0944"/>
<dbReference type="AlphaFoldDB" id="F2L5Y2"/>
<dbReference type="InterPro" id="IPR007566">
    <property type="entry name" value="PEP_COase_arc-type"/>
</dbReference>
<name>F2L5Y2_THEU7</name>
<dbReference type="NCBIfam" id="TIGR02751">
    <property type="entry name" value="PEPCase_arch"/>
    <property type="match status" value="1"/>
</dbReference>
<dbReference type="GO" id="GO:0006099">
    <property type="term" value="P:tricarboxylic acid cycle"/>
    <property type="evidence" value="ECO:0007669"/>
    <property type="project" value="InterPro"/>
</dbReference>
<evidence type="ECO:0000256" key="1">
    <source>
        <dbReference type="ARBA" id="ARBA00022842"/>
    </source>
</evidence>
<dbReference type="GO" id="GO:0008964">
    <property type="term" value="F:phosphoenolpyruvate carboxylase activity"/>
    <property type="evidence" value="ECO:0007669"/>
    <property type="project" value="UniProtKB-UniRule"/>
</dbReference>
<dbReference type="GO" id="GO:0015977">
    <property type="term" value="P:carbon fixation"/>
    <property type="evidence" value="ECO:0007669"/>
    <property type="project" value="UniProtKB-KW"/>
</dbReference>
<keyword evidence="6" id="KW-1185">Reference proteome</keyword>
<dbReference type="eggNOG" id="arCOG04435">
    <property type="taxonomic scope" value="Archaea"/>
</dbReference>
<organism evidence="5 6">
    <name type="scientific">Thermoproteus uzoniensis (strain 768-20)</name>
    <dbReference type="NCBI Taxonomy" id="999630"/>
    <lineage>
        <taxon>Archaea</taxon>
        <taxon>Thermoproteota</taxon>
        <taxon>Thermoprotei</taxon>
        <taxon>Thermoproteales</taxon>
        <taxon>Thermoproteaceae</taxon>
        <taxon>Thermoproteus</taxon>
    </lineage>
</organism>
<evidence type="ECO:0000256" key="4">
    <source>
        <dbReference type="NCBIfam" id="TIGR02751"/>
    </source>
</evidence>
<dbReference type="RefSeq" id="WP_013679763.1">
    <property type="nucleotide sequence ID" value="NC_015315.1"/>
</dbReference>
<dbReference type="PIRSF" id="PIRSF006677">
    <property type="entry name" value="UCP006677"/>
    <property type="match status" value="1"/>
</dbReference>
<keyword evidence="2" id="KW-0456">Lyase</keyword>
<dbReference type="Pfam" id="PF14010">
    <property type="entry name" value="PEPcase_2"/>
    <property type="match status" value="1"/>
</dbReference>
<gene>
    <name evidence="5" type="ordered locus">TUZN_0944</name>
</gene>
<accession>F2L5Y2</accession>
<evidence type="ECO:0000313" key="6">
    <source>
        <dbReference type="Proteomes" id="UP000008138"/>
    </source>
</evidence>
<evidence type="ECO:0000256" key="3">
    <source>
        <dbReference type="ARBA" id="ARBA00023300"/>
    </source>
</evidence>
<dbReference type="OrthoDB" id="85849at2157"/>
<reference key="2">
    <citation type="submission" date="2011-03" db="EMBL/GenBank/DDBJ databases">
        <title>Complete genome sequence of the thermoacidophilic crenarchaeon Thermoproteus uzoniensis 768-20.</title>
        <authorList>
            <person name="Mardanov A.V."/>
            <person name="Gumerov V.M."/>
            <person name="Beletsky A.V."/>
            <person name="Prokofeva M.I."/>
            <person name="Bonch-Osmolovskaya E.A."/>
            <person name="Ravin N.V."/>
            <person name="Skryabin K.G."/>
        </authorList>
    </citation>
    <scope>NUCLEOTIDE SEQUENCE</scope>
    <source>
        <strain>768-20</strain>
    </source>
</reference>
<dbReference type="STRING" id="999630.TUZN_0944"/>
<dbReference type="Proteomes" id="UP000008138">
    <property type="component" value="Chromosome"/>
</dbReference>
<dbReference type="EMBL" id="CP002590">
    <property type="protein sequence ID" value="AEA12427.1"/>
    <property type="molecule type" value="Genomic_DNA"/>
</dbReference>
<proteinExistence type="predicted"/>
<dbReference type="EC" id="4.1.1.31" evidence="4"/>